<organism evidence="14 15">
    <name type="scientific">Nitrospira tepida</name>
    <dbReference type="NCBI Taxonomy" id="2973512"/>
    <lineage>
        <taxon>Bacteria</taxon>
        <taxon>Pseudomonadati</taxon>
        <taxon>Nitrospirota</taxon>
        <taxon>Nitrospiria</taxon>
        <taxon>Nitrospirales</taxon>
        <taxon>Nitrospiraceae</taxon>
        <taxon>Nitrospira</taxon>
    </lineage>
</organism>
<dbReference type="SUPFAM" id="SSF48179">
    <property type="entry name" value="6-phosphogluconate dehydrogenase C-terminal domain-like"/>
    <property type="match status" value="1"/>
</dbReference>
<feature type="binding site" evidence="10">
    <location>
        <begin position="10"/>
        <end position="15"/>
    </location>
    <ligand>
        <name>NADP(+)</name>
        <dbReference type="ChEBI" id="CHEBI:58349"/>
    </ligand>
</feature>
<dbReference type="GO" id="GO:0004735">
    <property type="term" value="F:pyrroline-5-carboxylate reductase activity"/>
    <property type="evidence" value="ECO:0007669"/>
    <property type="project" value="UniProtKB-UniRule"/>
</dbReference>
<dbReference type="Gene3D" id="3.40.50.720">
    <property type="entry name" value="NAD(P)-binding Rossmann-like Domain"/>
    <property type="match status" value="1"/>
</dbReference>
<dbReference type="EMBL" id="OX365700">
    <property type="protein sequence ID" value="CAI4032385.1"/>
    <property type="molecule type" value="Genomic_DNA"/>
</dbReference>
<comment type="pathway">
    <text evidence="8 11">Amino-acid biosynthesis; L-proline biosynthesis; L-proline from L-glutamate 5-semialdehyde: step 1/1.</text>
</comment>
<dbReference type="PROSITE" id="PS00521">
    <property type="entry name" value="P5CR"/>
    <property type="match status" value="1"/>
</dbReference>
<protein>
    <recommendedName>
        <fullName evidence="8 9">Pyrroline-5-carboxylate reductase</fullName>
        <shortName evidence="8">P5C reductase</shortName>
        <shortName evidence="8">P5CR</shortName>
        <ecNumber evidence="8 9">1.5.1.2</ecNumber>
    </recommendedName>
    <alternativeName>
        <fullName evidence="8">PCA reductase</fullName>
    </alternativeName>
</protein>
<evidence type="ECO:0000256" key="8">
    <source>
        <dbReference type="HAMAP-Rule" id="MF_01925"/>
    </source>
</evidence>
<comment type="catalytic activity">
    <reaction evidence="8 11">
        <text>L-proline + NADP(+) = (S)-1-pyrroline-5-carboxylate + NADPH + 2 H(+)</text>
        <dbReference type="Rhea" id="RHEA:14109"/>
        <dbReference type="ChEBI" id="CHEBI:15378"/>
        <dbReference type="ChEBI" id="CHEBI:17388"/>
        <dbReference type="ChEBI" id="CHEBI:57783"/>
        <dbReference type="ChEBI" id="CHEBI:58349"/>
        <dbReference type="ChEBI" id="CHEBI:60039"/>
        <dbReference type="EC" id="1.5.1.2"/>
    </reaction>
</comment>
<dbReference type="InterPro" id="IPR008927">
    <property type="entry name" value="6-PGluconate_DH-like_C_sf"/>
</dbReference>
<dbReference type="InterPro" id="IPR036291">
    <property type="entry name" value="NAD(P)-bd_dom_sf"/>
</dbReference>
<dbReference type="InterPro" id="IPR053790">
    <property type="entry name" value="P5CR-like_CS"/>
</dbReference>
<comment type="subcellular location">
    <subcellularLocation>
        <location evidence="1 8">Cytoplasm</location>
    </subcellularLocation>
</comment>
<keyword evidence="7 8" id="KW-0560">Oxidoreductase</keyword>
<dbReference type="GO" id="GO:0005737">
    <property type="term" value="C:cytoplasm"/>
    <property type="evidence" value="ECO:0007669"/>
    <property type="project" value="UniProtKB-SubCell"/>
</dbReference>
<evidence type="ECO:0000256" key="10">
    <source>
        <dbReference type="PIRSR" id="PIRSR000193-1"/>
    </source>
</evidence>
<evidence type="ECO:0000256" key="5">
    <source>
        <dbReference type="ARBA" id="ARBA00022650"/>
    </source>
</evidence>
<feature type="domain" description="Pyrroline-5-carboxylate reductase catalytic N-terminal" evidence="12">
    <location>
        <begin position="6"/>
        <end position="101"/>
    </location>
</feature>
<evidence type="ECO:0000256" key="7">
    <source>
        <dbReference type="ARBA" id="ARBA00023002"/>
    </source>
</evidence>
<dbReference type="Pfam" id="PF14748">
    <property type="entry name" value="P5CR_dimer"/>
    <property type="match status" value="1"/>
</dbReference>
<evidence type="ECO:0000256" key="1">
    <source>
        <dbReference type="ARBA" id="ARBA00004496"/>
    </source>
</evidence>
<comment type="catalytic activity">
    <reaction evidence="8">
        <text>L-proline + NAD(+) = (S)-1-pyrroline-5-carboxylate + NADH + 2 H(+)</text>
        <dbReference type="Rhea" id="RHEA:14105"/>
        <dbReference type="ChEBI" id="CHEBI:15378"/>
        <dbReference type="ChEBI" id="CHEBI:17388"/>
        <dbReference type="ChEBI" id="CHEBI:57540"/>
        <dbReference type="ChEBI" id="CHEBI:57945"/>
        <dbReference type="ChEBI" id="CHEBI:60039"/>
        <dbReference type="EC" id="1.5.1.2"/>
    </reaction>
</comment>
<dbReference type="HAMAP" id="MF_01925">
    <property type="entry name" value="P5C_reductase"/>
    <property type="match status" value="1"/>
</dbReference>
<evidence type="ECO:0000256" key="2">
    <source>
        <dbReference type="ARBA" id="ARBA00005525"/>
    </source>
</evidence>
<dbReference type="NCBIfam" id="TIGR00112">
    <property type="entry name" value="proC"/>
    <property type="match status" value="1"/>
</dbReference>
<dbReference type="Proteomes" id="UP001179121">
    <property type="component" value="Chromosome"/>
</dbReference>
<keyword evidence="6 8" id="KW-0521">NADP</keyword>
<proteinExistence type="inferred from homology"/>
<evidence type="ECO:0000313" key="15">
    <source>
        <dbReference type="Proteomes" id="UP001179121"/>
    </source>
</evidence>
<name>A0AA86T5A9_9BACT</name>
<evidence type="ECO:0000256" key="6">
    <source>
        <dbReference type="ARBA" id="ARBA00022857"/>
    </source>
</evidence>
<dbReference type="AlphaFoldDB" id="A0AA86T5A9"/>
<dbReference type="InterPro" id="IPR028939">
    <property type="entry name" value="P5C_Rdtase_cat_N"/>
</dbReference>
<dbReference type="KEGG" id="nti:DNFV4_02815"/>
<dbReference type="InterPro" id="IPR029036">
    <property type="entry name" value="P5CR_dimer"/>
</dbReference>
<keyword evidence="5 8" id="KW-0641">Proline biosynthesis</keyword>
<dbReference type="SUPFAM" id="SSF51735">
    <property type="entry name" value="NAD(P)-binding Rossmann-fold domains"/>
    <property type="match status" value="1"/>
</dbReference>
<dbReference type="GO" id="GO:0055129">
    <property type="term" value="P:L-proline biosynthetic process"/>
    <property type="evidence" value="ECO:0007669"/>
    <property type="project" value="UniProtKB-UniRule"/>
</dbReference>
<comment type="function">
    <text evidence="8">Catalyzes the reduction of 1-pyrroline-5-carboxylate (PCA) to L-proline.</text>
</comment>
<evidence type="ECO:0000256" key="9">
    <source>
        <dbReference type="NCBIfam" id="TIGR00112"/>
    </source>
</evidence>
<dbReference type="EC" id="1.5.1.2" evidence="8 9"/>
<evidence type="ECO:0000259" key="13">
    <source>
        <dbReference type="Pfam" id="PF14748"/>
    </source>
</evidence>
<gene>
    <name evidence="8" type="primary">proC</name>
    <name evidence="14" type="ORF">DNFV4_02815</name>
</gene>
<accession>A0AA86T5A9</accession>
<dbReference type="PANTHER" id="PTHR11645:SF0">
    <property type="entry name" value="PYRROLINE-5-CARBOXYLATE REDUCTASE 3"/>
    <property type="match status" value="1"/>
</dbReference>
<evidence type="ECO:0000256" key="4">
    <source>
        <dbReference type="ARBA" id="ARBA00022605"/>
    </source>
</evidence>
<feature type="binding site" evidence="10">
    <location>
        <position position="59"/>
    </location>
    <ligand>
        <name>NADPH</name>
        <dbReference type="ChEBI" id="CHEBI:57783"/>
    </ligand>
</feature>
<evidence type="ECO:0000256" key="11">
    <source>
        <dbReference type="RuleBase" id="RU003903"/>
    </source>
</evidence>
<evidence type="ECO:0000256" key="3">
    <source>
        <dbReference type="ARBA" id="ARBA00022490"/>
    </source>
</evidence>
<comment type="similarity">
    <text evidence="2 8 11">Belongs to the pyrroline-5-carboxylate reductase family.</text>
</comment>
<dbReference type="Gene3D" id="1.10.3730.10">
    <property type="entry name" value="ProC C-terminal domain-like"/>
    <property type="match status" value="1"/>
</dbReference>
<evidence type="ECO:0000259" key="12">
    <source>
        <dbReference type="Pfam" id="PF03807"/>
    </source>
</evidence>
<dbReference type="InterPro" id="IPR000304">
    <property type="entry name" value="Pyrroline-COOH_reductase"/>
</dbReference>
<dbReference type="FunFam" id="3.40.50.720:FF:000190">
    <property type="entry name" value="Pyrroline-5-carboxylate reductase"/>
    <property type="match status" value="1"/>
</dbReference>
<dbReference type="Pfam" id="PF03807">
    <property type="entry name" value="F420_oxidored"/>
    <property type="match status" value="1"/>
</dbReference>
<keyword evidence="4 8" id="KW-0028">Amino-acid biosynthesis</keyword>
<reference evidence="14" key="1">
    <citation type="submission" date="2022-10" db="EMBL/GenBank/DDBJ databases">
        <authorList>
            <person name="Koch H."/>
        </authorList>
    </citation>
    <scope>NUCLEOTIDE SEQUENCE</scope>
    <source>
        <strain evidence="14">DNF</strain>
    </source>
</reference>
<evidence type="ECO:0000313" key="14">
    <source>
        <dbReference type="EMBL" id="CAI4032385.1"/>
    </source>
</evidence>
<dbReference type="PANTHER" id="PTHR11645">
    <property type="entry name" value="PYRROLINE-5-CARBOXYLATE REDUCTASE"/>
    <property type="match status" value="1"/>
</dbReference>
<sequence length="275" mass="28264">MFTGQQIAFIGGGNMTEALVSGLLKTGQVAPAQIIATDIRPERLEYLARSFSIRVSSDNARAVSGAHMIVLSVEPQILDEVLRGLTPSLDPDVLIVSVAAGYPLSRLNRVLARTGRSVRAMPNTPSIVGRGATALALSPDLSPQDIARATALFESVGSVTVVEERLMDAVTGLSGSGPAYVFLIIEALADGGVKAGLPRPVAAALAAQTVLGAATMVLETGLHPAELKDRVASPGGTTIAGLHALEQGGLRAALMSAVEAAAERSTELGCEPPSR</sequence>
<dbReference type="FunFam" id="1.10.3730.10:FF:000001">
    <property type="entry name" value="Pyrroline-5-carboxylate reductase"/>
    <property type="match status" value="1"/>
</dbReference>
<dbReference type="PIRSF" id="PIRSF000193">
    <property type="entry name" value="Pyrrol-5-carb_rd"/>
    <property type="match status" value="1"/>
</dbReference>
<keyword evidence="3 8" id="KW-0963">Cytoplasm</keyword>
<feature type="domain" description="Pyrroline-5-carboxylate reductase dimerisation" evidence="13">
    <location>
        <begin position="164"/>
        <end position="268"/>
    </location>
</feature>
<dbReference type="RefSeq" id="WP_289269114.1">
    <property type="nucleotide sequence ID" value="NZ_OX365700.1"/>
</dbReference>
<keyword evidence="15" id="KW-1185">Reference proteome</keyword>